<proteinExistence type="predicted"/>
<evidence type="ECO:0000313" key="1">
    <source>
        <dbReference type="EMBL" id="SOQ58938.1"/>
    </source>
</evidence>
<gene>
    <name evidence="1" type="ORF">SFRICE_012648</name>
</gene>
<dbReference type="AlphaFoldDB" id="A0A2H1X101"/>
<protein>
    <submittedName>
        <fullName evidence="1">SFRICE_012648</fullName>
    </submittedName>
</protein>
<name>A0A2H1X101_SPOFR</name>
<dbReference type="EMBL" id="ODYU01012548">
    <property type="protein sequence ID" value="SOQ58938.1"/>
    <property type="molecule type" value="Genomic_DNA"/>
</dbReference>
<organism evidence="1">
    <name type="scientific">Spodoptera frugiperda</name>
    <name type="common">Fall armyworm</name>
    <dbReference type="NCBI Taxonomy" id="7108"/>
    <lineage>
        <taxon>Eukaryota</taxon>
        <taxon>Metazoa</taxon>
        <taxon>Ecdysozoa</taxon>
        <taxon>Arthropoda</taxon>
        <taxon>Hexapoda</taxon>
        <taxon>Insecta</taxon>
        <taxon>Pterygota</taxon>
        <taxon>Neoptera</taxon>
        <taxon>Endopterygota</taxon>
        <taxon>Lepidoptera</taxon>
        <taxon>Glossata</taxon>
        <taxon>Ditrysia</taxon>
        <taxon>Noctuoidea</taxon>
        <taxon>Noctuidae</taxon>
        <taxon>Amphipyrinae</taxon>
        <taxon>Spodoptera</taxon>
    </lineage>
</organism>
<reference evidence="1" key="1">
    <citation type="submission" date="2016-07" db="EMBL/GenBank/DDBJ databases">
        <authorList>
            <person name="Bretaudeau A."/>
        </authorList>
    </citation>
    <scope>NUCLEOTIDE SEQUENCE</scope>
    <source>
        <strain evidence="1">Rice</strain>
        <tissue evidence="1">Whole body</tissue>
    </source>
</reference>
<accession>A0A2H1X101</accession>
<sequence length="150" mass="17485">MSPHHQLLLPHSINLKKKISYGIHESMIVEYYCGCYNDMLIFLAGLSFEMIKQNLTWPQLSVALRCVAIKNMWKLLRQRNAAQRTKQTSNATLLIRRTVAARYERFLTSCDPITSHIDKMRYHRTITNLLTGKVRYQSPTKPVSVNMNMK</sequence>